<evidence type="ECO:0000256" key="1">
    <source>
        <dbReference type="SAM" id="Phobius"/>
    </source>
</evidence>
<keyword evidence="3" id="KW-1185">Reference proteome</keyword>
<reference evidence="2 3" key="1">
    <citation type="journal article" date="2013" name="Genome Announc.">
        <title>Draft Genome Sequence of Rhodococcus ruber Strain BKS 20-38.</title>
        <authorList>
            <person name="Bala M."/>
            <person name="Kumar S."/>
            <person name="Raghava G.P."/>
            <person name="Mayilraj S."/>
        </authorList>
    </citation>
    <scope>NUCLEOTIDE SEQUENCE [LARGE SCALE GENOMIC DNA]</scope>
    <source>
        <strain evidence="2 3">BKS 20-38</strain>
    </source>
</reference>
<feature type="transmembrane region" description="Helical" evidence="1">
    <location>
        <begin position="108"/>
        <end position="127"/>
    </location>
</feature>
<comment type="caution">
    <text evidence="2">The sequence shown here is derived from an EMBL/GenBank/DDBJ whole genome shotgun (WGS) entry which is preliminary data.</text>
</comment>
<evidence type="ECO:0008006" key="4">
    <source>
        <dbReference type="Google" id="ProtNLM"/>
    </source>
</evidence>
<gene>
    <name evidence="2" type="ORF">G352_23686</name>
</gene>
<feature type="transmembrane region" description="Helical" evidence="1">
    <location>
        <begin position="50"/>
        <end position="71"/>
    </location>
</feature>
<keyword evidence="1" id="KW-1133">Transmembrane helix</keyword>
<dbReference type="RefSeq" id="WP_003938798.1">
    <property type="nucleotide sequence ID" value="NZ_AOEX01000091.1"/>
</dbReference>
<evidence type="ECO:0000313" key="2">
    <source>
        <dbReference type="EMBL" id="EME54289.1"/>
    </source>
</evidence>
<feature type="transmembrane region" description="Helical" evidence="1">
    <location>
        <begin position="78"/>
        <end position="96"/>
    </location>
</feature>
<protein>
    <recommendedName>
        <fullName evidence="4">Integral membrane protein</fullName>
    </recommendedName>
</protein>
<dbReference type="Proteomes" id="UP000011731">
    <property type="component" value="Unassembled WGS sequence"/>
</dbReference>
<accession>M2Z108</accession>
<proteinExistence type="predicted"/>
<name>M2Z108_9NOCA</name>
<keyword evidence="1" id="KW-0812">Transmembrane</keyword>
<sequence>MIKLVTLIVLGILGTFGLLSGTALVSDPSGATLSMEVGVSPNRHTWDCQPSGLFVLIIMGIAPLVCVAALLLDVPSALYGAGIIGAVAIVWVSFQIMVLDIEATCAHAVPVLAGIVLILSAIGAEIIR</sequence>
<dbReference type="EMBL" id="AOEX01000091">
    <property type="protein sequence ID" value="EME54289.1"/>
    <property type="molecule type" value="Genomic_DNA"/>
</dbReference>
<evidence type="ECO:0000313" key="3">
    <source>
        <dbReference type="Proteomes" id="UP000011731"/>
    </source>
</evidence>
<keyword evidence="1" id="KW-0472">Membrane</keyword>
<dbReference type="AlphaFoldDB" id="M2Z108"/>
<organism evidence="2 3">
    <name type="scientific">Rhodococcus ruber BKS 20-38</name>
    <dbReference type="NCBI Taxonomy" id="1278076"/>
    <lineage>
        <taxon>Bacteria</taxon>
        <taxon>Bacillati</taxon>
        <taxon>Actinomycetota</taxon>
        <taxon>Actinomycetes</taxon>
        <taxon>Mycobacteriales</taxon>
        <taxon>Nocardiaceae</taxon>
        <taxon>Rhodococcus</taxon>
    </lineage>
</organism>